<accession>A0A1N7UEX8</accession>
<dbReference type="eggNOG" id="ENOG5032BVI">
    <property type="taxonomic scope" value="Bacteria"/>
</dbReference>
<evidence type="ECO:0000313" key="3">
    <source>
        <dbReference type="Proteomes" id="UP000027308"/>
    </source>
</evidence>
<sequence>MTGVHRVRLATSITPTAPTLQSLHAADEHSVASNVIRLFQARQNRHRDRPQPEYAVDMPKHAPQRILDLLRYTVTDEQPSLAEQISQLIQGAGETLTDERALHNEVERLLNQPSALNPQKTYTQLIDDILQSPARAMPNNGIGFSRVRRELQNAHPAQNAGNTSIQQFANALVEDSDSQLAINFANYLIRIRVDAIPYNPARAVPIAVPPSSTFGLAWNELADALDAEPFKTFAQTKGIDISSLVIKANGDLTGQRNNQTFSFSLAQNPEWAAASSAVLTAARKMRGDITFHDREHAPAEDVASFYLERAPRYNSDDTLIAIDWLMKERNFHSISNTDTYYAAQYAPVQQRQREAKQHVANLPPPQLNRLLAGFEPASVAQKVKDADQALARLSSQAMGKLFGIKIEELPEYSTFNLVRNNLKDVLNGVAFTAFAQEKNLEVSSVRINAADGALKGTVNGVETTFVLNDLSGWSEVWPQVQLAVERMATGSGDYVFYPSAHSAEVSEVLRFYAEEGPPQNDAPNPGWARRAREGSLRRSAEITQVDGFKALVGTPTDDARSLSVREVQQAVISQLTGKPMNLSPLETLAAAAKVNVPQSDPAPPVNAAPDLDTPEDILARAEGELIDTAHRVMLELKSDPTPPASKKVEPVPANSLFGQWRAYLDKALKSSGFTEWAAKQGIDLSTLRFDPTDRALIGKVNGVEQRFTATDFTKRYPEQHFDVLTPVLTAAEAFTAHGKPITLAQANDSSASFEWLANFYSISTDYDSEAFTRHTELMGRTLAFPTPPENPGKIVSWLNQRKIALGDSNDRHALIHQLKFGNVDNDATTRFTVDPDSSHQPKGTTTLQKFLSDHGWYGATSAAQVDNLLQALQTQIPQAPALGNQWGFLSTDLPLSAEQRSAVGELVKTSIGNHSTLLSFLSSGVSNLSSDPDQALQQLLSSDIALELATHLQTAMKGAATPTSLKQWLLTALVLALDPTAGTQRNRVAGFDFMWPANWGLGAGKLSELLSQHLADTQQVPTHLRPAVTRLLMSGAAPHLLVKDLPSTLKLGSPEWVNFSSAVNRIELIAAGASANMTYQQVMDFHNIKPISAEENRLQAVAQLNPVIDWAVINNHLGKNNNDEYSLEQLNDSQEKLNTQINETSQAKRYLRTVAPPSRRAMALAALKEKFGASIDFERPVLWEKVAGGIFSGINASIVEVYEAGRLGESWSTQQPGLNVEDLRKKAHELPDINAQFDNAIQEDFTPRRRHTISLFKDMLSKLPLEERNSLNFGTVELLQVEGTASGIIITSVYEGVRRDFAVYPATGQIVRIPDIDPSTPLDKKVSVALDMDALKNGTEPKQGVTCDVVLRESEQFILNETTDGDKRPELRERRFLERSASDASSVYDSNRMEDLAKVLVDTVYLRKSTFVGSHRGLHNAVEHGVEPSDFFKGLLRAIPGSSSLEDLYHGEYAKAAGDLLVDIALYVATEGAGKIWTLAKTGAAWATAKVSAKFVEKFGADEAEDIALKDITAASTSNSINALSRMQESHLAAQTADMAEGRVIRSGTHNQVKVSTVFQDGKWYAYDAKTQAAYGPALEGFISDTSAPLHKETFSSGTQALVTEKPLAADAYTLPRANGFDLVNEGKVYRYDAKNPSVLTDLESADHFRPLDNFEAICEAPSVGGRIKRGANDTCFSKIVENTPNELTQELQALEHVRLFPSPSKFLRKDQFVVFERRRYKVIDGETGPHLHPTLDKQPITYKSLITGSIKHDPQFGFYVGQTNEALNQETRVIKLNSISDISDDKREVRAVIVHGRTPGDSQKYLVIEADTAQFYYAKLNTASSGELKFFKTTPNDISLVNGYRNKFSIRQGVSRTPLDTEFIALPKLDSALAELKRSGYQKKDVDELGAFVKNMTKEQQREVLYQLQRSEAIGKTNIALKPNRVTALTTPANYSTLTAEQQNKFLAQQVKDTVTRSMTATGLGPGNQIRSASDIARADAANQTVEWLRRSIPSSARNRSDIILKAGAGNCGEMALLSRDIIKKSGGNAYEWKASDAHAFTVVGGPSAIPAGTVDFSEPEWADAWIVDPWAGIASPAREYTQKLKEVMTQWERHGIKIVEGNKPISPLEKNWMDALIVKPKTPYPHGYINP</sequence>
<gene>
    <name evidence="2" type="ORF">PS417_12720</name>
</gene>
<organism evidence="2 3">
    <name type="scientific">Pseudomonas simiae</name>
    <dbReference type="NCBI Taxonomy" id="321846"/>
    <lineage>
        <taxon>Bacteria</taxon>
        <taxon>Pseudomonadati</taxon>
        <taxon>Pseudomonadota</taxon>
        <taxon>Gammaproteobacteria</taxon>
        <taxon>Pseudomonadales</taxon>
        <taxon>Pseudomonadaceae</taxon>
        <taxon>Pseudomonas</taxon>
    </lineage>
</organism>
<feature type="region of interest" description="Disordered" evidence="1">
    <location>
        <begin position="515"/>
        <end position="535"/>
    </location>
</feature>
<dbReference type="RefSeq" id="WP_010210753.1">
    <property type="nucleotide sequence ID" value="NZ_CP007637.1"/>
</dbReference>
<dbReference type="Proteomes" id="UP000027308">
    <property type="component" value="Chromosome"/>
</dbReference>
<name>A0A1N7UEX8_9PSED</name>
<reference evidence="2 3" key="1">
    <citation type="submission" date="2014-05" db="EMBL/GenBank/DDBJ databases">
        <title>Pseudomonas simiae WCS417.</title>
        <authorList>
            <person name="Berendsen R.L."/>
        </authorList>
    </citation>
    <scope>NUCLEOTIDE SEQUENCE [LARGE SCALE GENOMIC DNA]</scope>
    <source>
        <strain evidence="2 3">WCS417</strain>
    </source>
</reference>
<dbReference type="EMBL" id="CP007637">
    <property type="protein sequence ID" value="AIB36428.1"/>
    <property type="molecule type" value="Genomic_DNA"/>
</dbReference>
<protein>
    <submittedName>
        <fullName evidence="2">Uncharacterized protein</fullName>
    </submittedName>
</protein>
<evidence type="ECO:0000313" key="2">
    <source>
        <dbReference type="EMBL" id="AIB36428.1"/>
    </source>
</evidence>
<evidence type="ECO:0000256" key="1">
    <source>
        <dbReference type="SAM" id="MobiDB-lite"/>
    </source>
</evidence>
<proteinExistence type="predicted"/>